<accession>A0A5Q2RJ93</accession>
<evidence type="ECO:0000256" key="3">
    <source>
        <dbReference type="SAM" id="MobiDB-lite"/>
    </source>
</evidence>
<dbReference type="SUPFAM" id="SSF141066">
    <property type="entry name" value="ICP-like"/>
    <property type="match status" value="1"/>
</dbReference>
<dbReference type="EMBL" id="CP045851">
    <property type="protein sequence ID" value="QGG94087.1"/>
    <property type="molecule type" value="Genomic_DNA"/>
</dbReference>
<proteinExistence type="predicted"/>
<feature type="compositionally biased region" description="Acidic residues" evidence="3">
    <location>
        <begin position="435"/>
        <end position="453"/>
    </location>
</feature>
<evidence type="ECO:0000256" key="2">
    <source>
        <dbReference type="ARBA" id="ARBA00022704"/>
    </source>
</evidence>
<gene>
    <name evidence="5" type="ORF">GH723_02645</name>
</gene>
<evidence type="ECO:0000313" key="5">
    <source>
        <dbReference type="EMBL" id="QGG94087.1"/>
    </source>
</evidence>
<dbReference type="InterPro" id="IPR036331">
    <property type="entry name" value="Chagasin-like_sf"/>
</dbReference>
<dbReference type="PANTHER" id="PTHR43236">
    <property type="entry name" value="ANTITOXIN HIGA1"/>
    <property type="match status" value="1"/>
</dbReference>
<organism evidence="5 6">
    <name type="scientific">Actinomarinicola tropica</name>
    <dbReference type="NCBI Taxonomy" id="2789776"/>
    <lineage>
        <taxon>Bacteria</taxon>
        <taxon>Bacillati</taxon>
        <taxon>Actinomycetota</taxon>
        <taxon>Acidimicrobiia</taxon>
        <taxon>Acidimicrobiales</taxon>
        <taxon>Iamiaceae</taxon>
        <taxon>Actinomarinicola</taxon>
    </lineage>
</organism>
<dbReference type="PANTHER" id="PTHR43236:SF1">
    <property type="entry name" value="BLL7220 PROTEIN"/>
    <property type="match status" value="1"/>
</dbReference>
<dbReference type="Proteomes" id="UP000334019">
    <property type="component" value="Chromosome"/>
</dbReference>
<evidence type="ECO:0000259" key="4">
    <source>
        <dbReference type="Pfam" id="PF06114"/>
    </source>
</evidence>
<name>A0A5Q2RJ93_9ACTN</name>
<feature type="domain" description="IrrE N-terminal-like" evidence="4">
    <location>
        <begin position="39"/>
        <end position="167"/>
    </location>
</feature>
<dbReference type="AlphaFoldDB" id="A0A5Q2RJ93"/>
<evidence type="ECO:0000313" key="6">
    <source>
        <dbReference type="Proteomes" id="UP000334019"/>
    </source>
</evidence>
<keyword evidence="1" id="KW-0646">Protease inhibitor</keyword>
<keyword evidence="6" id="KW-1185">Reference proteome</keyword>
<dbReference type="Gene3D" id="2.60.40.2020">
    <property type="match status" value="1"/>
</dbReference>
<dbReference type="Gene3D" id="1.10.10.2910">
    <property type="match status" value="1"/>
</dbReference>
<feature type="region of interest" description="Disordered" evidence="3">
    <location>
        <begin position="423"/>
        <end position="453"/>
    </location>
</feature>
<dbReference type="InterPro" id="IPR052345">
    <property type="entry name" value="Rad_response_metalloprotease"/>
</dbReference>
<dbReference type="InterPro" id="IPR010359">
    <property type="entry name" value="IrrE_HExxH"/>
</dbReference>
<reference evidence="5 6" key="1">
    <citation type="submission" date="2019-11" db="EMBL/GenBank/DDBJ databases">
        <authorList>
            <person name="He Y."/>
        </authorList>
    </citation>
    <scope>NUCLEOTIDE SEQUENCE [LARGE SCALE GENOMIC DNA]</scope>
    <source>
        <strain evidence="5 6">SCSIO 58843</strain>
    </source>
</reference>
<protein>
    <submittedName>
        <fullName evidence="5">ImmA/IrrE family metallo-endopeptidase</fullName>
    </submittedName>
</protein>
<dbReference type="GO" id="GO:0004869">
    <property type="term" value="F:cysteine-type endopeptidase inhibitor activity"/>
    <property type="evidence" value="ECO:0007669"/>
    <property type="project" value="UniProtKB-KW"/>
</dbReference>
<evidence type="ECO:0000256" key="1">
    <source>
        <dbReference type="ARBA" id="ARBA00022690"/>
    </source>
</evidence>
<dbReference type="Pfam" id="PF06114">
    <property type="entry name" value="Peptidase_M78"/>
    <property type="match status" value="1"/>
</dbReference>
<dbReference type="KEGG" id="atq:GH723_02645"/>
<sequence>MATGGGRWNRRIQAAESAGRLLAELDVNPATQVDVFGMCEDLGLWLAFLPMDKLLGAFIPEGAGGVLVTTQRPIPIQRYTAAHEIGHWRLDHGHGIALDGEEHVLGATAVEREQLAQIFAGSLLMPPPLVFGVLDRLDATGTSLDPHHAYAVAREAGVSYEAAVRQLTHLEVITADHAVELRRHRPLQIKADLALGRRPVNGYADVWPVNELWDDMLLSVRVEDEVVISLPENRSTGYRWMFPSEHSPPEVTTPPPNLRTHQIQPPDATQIAALRDQFALASPPDRPARAPGVVLDRLRTVAGPAPRPLPSAAGADVVGDGYVPARTGWLPARRARRQRLARHAPTPPDEITSAPVVAGTGRRVLSVRFPRPGPATLRLQYRSPYSDTEPASDYVLHALVEPRHVGFSIDQLAEDVDEPWIARARQRQLERPSDPIDDVPDEGETPGDEDSSV</sequence>
<keyword evidence="2" id="KW-0789">Thiol protease inhibitor</keyword>